<dbReference type="OrthoDB" id="549353at2759"/>
<reference evidence="2" key="2">
    <citation type="journal article" date="2023" name="Int. J. Mol. Sci.">
        <title>De Novo Assembly and Annotation of 11 Diverse Shrub Willow (Salix) Genomes Reveals Novel Gene Organization in Sex-Linked Regions.</title>
        <authorList>
            <person name="Hyden B."/>
            <person name="Feng K."/>
            <person name="Yates T.B."/>
            <person name="Jawdy S."/>
            <person name="Cereghino C."/>
            <person name="Smart L.B."/>
            <person name="Muchero W."/>
        </authorList>
    </citation>
    <scope>NUCLEOTIDE SEQUENCE</scope>
    <source>
        <tissue evidence="2">Shoot tip</tissue>
    </source>
</reference>
<name>A0A9Q1ALS9_SALPP</name>
<reference evidence="2" key="1">
    <citation type="submission" date="2022-11" db="EMBL/GenBank/DDBJ databases">
        <authorList>
            <person name="Hyden B.L."/>
            <person name="Feng K."/>
            <person name="Yates T."/>
            <person name="Jawdy S."/>
            <person name="Smart L.B."/>
            <person name="Muchero W."/>
        </authorList>
    </citation>
    <scope>NUCLEOTIDE SEQUENCE</scope>
    <source>
        <tissue evidence="2">Shoot tip</tissue>
    </source>
</reference>
<dbReference type="EMBL" id="JAPFFK010000002">
    <property type="protein sequence ID" value="KAJ6775646.1"/>
    <property type="molecule type" value="Genomic_DNA"/>
</dbReference>
<organism evidence="2 3">
    <name type="scientific">Salix purpurea</name>
    <name type="common">Purple osier willow</name>
    <dbReference type="NCBI Taxonomy" id="77065"/>
    <lineage>
        <taxon>Eukaryota</taxon>
        <taxon>Viridiplantae</taxon>
        <taxon>Streptophyta</taxon>
        <taxon>Embryophyta</taxon>
        <taxon>Tracheophyta</taxon>
        <taxon>Spermatophyta</taxon>
        <taxon>Magnoliopsida</taxon>
        <taxon>eudicotyledons</taxon>
        <taxon>Gunneridae</taxon>
        <taxon>Pentapetalae</taxon>
        <taxon>rosids</taxon>
        <taxon>fabids</taxon>
        <taxon>Malpighiales</taxon>
        <taxon>Salicaceae</taxon>
        <taxon>Saliceae</taxon>
        <taxon>Salix</taxon>
    </lineage>
</organism>
<accession>A0A9Q1ALS9</accession>
<gene>
    <name evidence="2" type="ORF">OIU79_018757</name>
</gene>
<dbReference type="Proteomes" id="UP001151532">
    <property type="component" value="Chromosome 5"/>
</dbReference>
<feature type="region of interest" description="Disordered" evidence="1">
    <location>
        <begin position="26"/>
        <end position="61"/>
    </location>
</feature>
<evidence type="ECO:0000256" key="1">
    <source>
        <dbReference type="SAM" id="MobiDB-lite"/>
    </source>
</evidence>
<protein>
    <submittedName>
        <fullName evidence="2">ACID BINDING PROTEIN putative-RELATED</fullName>
    </submittedName>
</protein>
<evidence type="ECO:0000313" key="2">
    <source>
        <dbReference type="EMBL" id="KAJ6775646.1"/>
    </source>
</evidence>
<keyword evidence="3" id="KW-1185">Reference proteome</keyword>
<proteinExistence type="predicted"/>
<feature type="non-terminal residue" evidence="2">
    <location>
        <position position="1"/>
    </location>
</feature>
<comment type="caution">
    <text evidence="2">The sequence shown here is derived from an EMBL/GenBank/DDBJ whole genome shotgun (WGS) entry which is preliminary data.</text>
</comment>
<dbReference type="AlphaFoldDB" id="A0A9Q1ALS9"/>
<evidence type="ECO:0000313" key="3">
    <source>
        <dbReference type="Proteomes" id="UP001151532"/>
    </source>
</evidence>
<sequence length="218" mass="23430">MPARPNGTSSMPAPYMSGPNIGNLNISGYSNFNPQRQNPEVKHDSGKKLPRSISSSNSLDGNMIFPSSSSAMGAGVAPGSVIWGSPGCPKPSEYIQGLIDMEIRSTATLTLKRPLSVPLSIRCPKKIPKATWDEIQHFLISSAGRSAILASQCRYEAGTILKKKCLKGHALGDILQILNMRSTATYRPQRAHNINYGKGRSLQSSKGSISMMPGFVRG</sequence>
<feature type="compositionally biased region" description="Polar residues" evidence="1">
    <location>
        <begin position="26"/>
        <end position="38"/>
    </location>
</feature>
<feature type="compositionally biased region" description="Polar residues" evidence="1">
    <location>
        <begin position="52"/>
        <end position="61"/>
    </location>
</feature>